<organism evidence="5 6">
    <name type="scientific">Ramlibacter pallidus</name>
    <dbReference type="NCBI Taxonomy" id="2780087"/>
    <lineage>
        <taxon>Bacteria</taxon>
        <taxon>Pseudomonadati</taxon>
        <taxon>Pseudomonadota</taxon>
        <taxon>Betaproteobacteria</taxon>
        <taxon>Burkholderiales</taxon>
        <taxon>Comamonadaceae</taxon>
        <taxon>Ramlibacter</taxon>
    </lineage>
</organism>
<dbReference type="PRINTS" id="PR00344">
    <property type="entry name" value="BCTRLSENSOR"/>
</dbReference>
<comment type="catalytic activity">
    <reaction evidence="1">
        <text>ATP + protein L-histidine = ADP + protein N-phospho-L-histidine.</text>
        <dbReference type="EC" id="2.7.13.3"/>
    </reaction>
</comment>
<evidence type="ECO:0000256" key="1">
    <source>
        <dbReference type="ARBA" id="ARBA00000085"/>
    </source>
</evidence>
<dbReference type="InterPro" id="IPR003594">
    <property type="entry name" value="HATPase_dom"/>
</dbReference>
<dbReference type="EMBL" id="JADDIV010000003">
    <property type="protein sequence ID" value="MBE7368101.1"/>
    <property type="molecule type" value="Genomic_DNA"/>
</dbReference>
<protein>
    <recommendedName>
        <fullName evidence="2">histidine kinase</fullName>
        <ecNumber evidence="2">2.7.13.3</ecNumber>
    </recommendedName>
</protein>
<evidence type="ECO:0000313" key="5">
    <source>
        <dbReference type="EMBL" id="MBE7368101.1"/>
    </source>
</evidence>
<gene>
    <name evidence="5" type="ORF">IM787_11035</name>
</gene>
<dbReference type="PANTHER" id="PTHR43547:SF2">
    <property type="entry name" value="HYBRID SIGNAL TRANSDUCTION HISTIDINE KINASE C"/>
    <property type="match status" value="1"/>
</dbReference>
<keyword evidence="5" id="KW-0547">Nucleotide-binding</keyword>
<keyword evidence="5" id="KW-0067">ATP-binding</keyword>
<dbReference type="InterPro" id="IPR005467">
    <property type="entry name" value="His_kinase_dom"/>
</dbReference>
<dbReference type="PANTHER" id="PTHR43547">
    <property type="entry name" value="TWO-COMPONENT HISTIDINE KINASE"/>
    <property type="match status" value="1"/>
</dbReference>
<dbReference type="SUPFAM" id="SSF55874">
    <property type="entry name" value="ATPase domain of HSP90 chaperone/DNA topoisomerase II/histidine kinase"/>
    <property type="match status" value="1"/>
</dbReference>
<name>A0ABR9S3P9_9BURK</name>
<dbReference type="PROSITE" id="PS50109">
    <property type="entry name" value="HIS_KIN"/>
    <property type="match status" value="1"/>
</dbReference>
<keyword evidence="6" id="KW-1185">Reference proteome</keyword>
<proteinExistence type="predicted"/>
<evidence type="ECO:0000256" key="2">
    <source>
        <dbReference type="ARBA" id="ARBA00012438"/>
    </source>
</evidence>
<feature type="domain" description="Histidine kinase" evidence="4">
    <location>
        <begin position="1"/>
        <end position="73"/>
    </location>
</feature>
<evidence type="ECO:0000259" key="4">
    <source>
        <dbReference type="PROSITE" id="PS50109"/>
    </source>
</evidence>
<dbReference type="RefSeq" id="WP_193676715.1">
    <property type="nucleotide sequence ID" value="NZ_JADDIV010000003.1"/>
</dbReference>
<sequence>MVEVTDRGMGIAAELLPHVFGLFVQGSSQTAGGLGVGLALAQRLVQEHAGTISAASDGLGQGSCFTVRLPLCPPRPAATFLQ</sequence>
<evidence type="ECO:0000313" key="6">
    <source>
        <dbReference type="Proteomes" id="UP000806285"/>
    </source>
</evidence>
<dbReference type="Pfam" id="PF02518">
    <property type="entry name" value="HATPase_c"/>
    <property type="match status" value="1"/>
</dbReference>
<dbReference type="InterPro" id="IPR036890">
    <property type="entry name" value="HATPase_C_sf"/>
</dbReference>
<dbReference type="InterPro" id="IPR004358">
    <property type="entry name" value="Sig_transdc_His_kin-like_C"/>
</dbReference>
<keyword evidence="3" id="KW-0597">Phosphoprotein</keyword>
<accession>A0ABR9S3P9</accession>
<dbReference type="GO" id="GO:0005524">
    <property type="term" value="F:ATP binding"/>
    <property type="evidence" value="ECO:0007669"/>
    <property type="project" value="UniProtKB-KW"/>
</dbReference>
<dbReference type="Gene3D" id="3.30.565.10">
    <property type="entry name" value="Histidine kinase-like ATPase, C-terminal domain"/>
    <property type="match status" value="1"/>
</dbReference>
<dbReference type="EC" id="2.7.13.3" evidence="2"/>
<comment type="caution">
    <text evidence="5">The sequence shown here is derived from an EMBL/GenBank/DDBJ whole genome shotgun (WGS) entry which is preliminary data.</text>
</comment>
<dbReference type="Proteomes" id="UP000806285">
    <property type="component" value="Unassembled WGS sequence"/>
</dbReference>
<evidence type="ECO:0000256" key="3">
    <source>
        <dbReference type="ARBA" id="ARBA00022553"/>
    </source>
</evidence>
<reference evidence="5 6" key="1">
    <citation type="submission" date="2020-10" db="EMBL/GenBank/DDBJ databases">
        <title>Ramlibacter sp. HM2 16S ribosomal RNA gene Genome sequencing and assembly.</title>
        <authorList>
            <person name="Kang M."/>
        </authorList>
    </citation>
    <scope>NUCLEOTIDE SEQUENCE [LARGE SCALE GENOMIC DNA]</scope>
    <source>
        <strain evidence="5 6">HM2</strain>
    </source>
</reference>